<proteinExistence type="predicted"/>
<keyword evidence="4" id="KW-1185">Reference proteome</keyword>
<evidence type="ECO:0000313" key="4">
    <source>
        <dbReference type="Proteomes" id="UP000663828"/>
    </source>
</evidence>
<organism evidence="3 4">
    <name type="scientific">Adineta ricciae</name>
    <name type="common">Rotifer</name>
    <dbReference type="NCBI Taxonomy" id="249248"/>
    <lineage>
        <taxon>Eukaryota</taxon>
        <taxon>Metazoa</taxon>
        <taxon>Spiralia</taxon>
        <taxon>Gnathifera</taxon>
        <taxon>Rotifera</taxon>
        <taxon>Eurotatoria</taxon>
        <taxon>Bdelloidea</taxon>
        <taxon>Adinetida</taxon>
        <taxon>Adinetidae</taxon>
        <taxon>Adineta</taxon>
    </lineage>
</organism>
<feature type="domain" description="F-box" evidence="2">
    <location>
        <begin position="60"/>
        <end position="108"/>
    </location>
</feature>
<accession>A0A815WQR9</accession>
<evidence type="ECO:0000259" key="2">
    <source>
        <dbReference type="PROSITE" id="PS50181"/>
    </source>
</evidence>
<dbReference type="EMBL" id="CAJNOR010005095">
    <property type="protein sequence ID" value="CAF1544947.1"/>
    <property type="molecule type" value="Genomic_DNA"/>
</dbReference>
<sequence length="672" mass="78797">MGCKQCKFLSSKHRVNDCIEQNVYSITTQSTTNSSNRTNRYHQDKHQYDASFTTIGFPNLLTLDNLPVELVYHIFDQLDTFTIVTSMLNVCRRLNSIISTYNHYHLDLQSISMKYFNRLCLVVRPEQVTSLTLSDGNENVGLVAVFLKKFQWQSFKQLRSLRLVNIDQNEQIAQILLSMTNGLERLSVENPNEYYSETVMDILMTILSKKSLSKISLDLARNRILNPSIIWPMECFLREIKLTGLCHISLFRNILCCSVNLKKFQAFDIDLDDEWIDQTDDDDGEEDDEVAARQMLPLSNSSNLLSLSLVYARNEIEKLEWLLPQFSQLISFKYLNVYDLHTEPIYESDYSLLDGGRWEKMLVNCQDFQFISTVHFDHKAGNVHRYIATFQTQFWQDKSWNIAFEQYNKTLLVYSVPYPHSSFYYDRPVFVSIPHNPFLSSQSMRNVTKLRINLTAVNDLRKQIIGAVRFPHVTQLVLDGQWRNTGLSSSIRSLVDLSRIQKFTRFERVPTTIFQTFVFDLSTVQSLTLTASVLDSLNAAVFQYSQCLRSLYIVQLYEIYPHFVNVEPFCTMFPQVQHLDIPVDSFDSCQYIIDRLGRFLINVIFRFPHRERDEADDIEDDDDDDEDDEDGRNEDDNNDDEDKNAELIEWAQNVRQNHQYRIRDRNMYLWLQ</sequence>
<dbReference type="PROSITE" id="PS50181">
    <property type="entry name" value="FBOX"/>
    <property type="match status" value="1"/>
</dbReference>
<reference evidence="3" key="1">
    <citation type="submission" date="2021-02" db="EMBL/GenBank/DDBJ databases">
        <authorList>
            <person name="Nowell W R."/>
        </authorList>
    </citation>
    <scope>NUCLEOTIDE SEQUENCE</scope>
</reference>
<dbReference type="Pfam" id="PF00646">
    <property type="entry name" value="F-box"/>
    <property type="match status" value="1"/>
</dbReference>
<dbReference type="InterPro" id="IPR001810">
    <property type="entry name" value="F-box_dom"/>
</dbReference>
<dbReference type="InterPro" id="IPR036047">
    <property type="entry name" value="F-box-like_dom_sf"/>
</dbReference>
<dbReference type="AlphaFoldDB" id="A0A815WQR9"/>
<comment type="caution">
    <text evidence="3">The sequence shown here is derived from an EMBL/GenBank/DDBJ whole genome shotgun (WGS) entry which is preliminary data.</text>
</comment>
<evidence type="ECO:0000313" key="3">
    <source>
        <dbReference type="EMBL" id="CAF1544947.1"/>
    </source>
</evidence>
<dbReference type="SUPFAM" id="SSF81383">
    <property type="entry name" value="F-box domain"/>
    <property type="match status" value="1"/>
</dbReference>
<dbReference type="Proteomes" id="UP000663828">
    <property type="component" value="Unassembled WGS sequence"/>
</dbReference>
<protein>
    <recommendedName>
        <fullName evidence="2">F-box domain-containing protein</fullName>
    </recommendedName>
</protein>
<feature type="region of interest" description="Disordered" evidence="1">
    <location>
        <begin position="614"/>
        <end position="645"/>
    </location>
</feature>
<evidence type="ECO:0000256" key="1">
    <source>
        <dbReference type="SAM" id="MobiDB-lite"/>
    </source>
</evidence>
<feature type="compositionally biased region" description="Acidic residues" evidence="1">
    <location>
        <begin position="614"/>
        <end position="643"/>
    </location>
</feature>
<name>A0A815WQR9_ADIRI</name>
<gene>
    <name evidence="3" type="ORF">XAT740_LOCUS42454</name>
</gene>